<keyword evidence="3" id="KW-1185">Reference proteome</keyword>
<reference evidence="2" key="2">
    <citation type="submission" date="2020-09" db="EMBL/GenBank/DDBJ databases">
        <authorList>
            <person name="Sun Q."/>
            <person name="Kim S."/>
        </authorList>
    </citation>
    <scope>NUCLEOTIDE SEQUENCE</scope>
    <source>
        <strain evidence="2">KCTC 12711</strain>
    </source>
</reference>
<dbReference type="Pfam" id="PF01370">
    <property type="entry name" value="Epimerase"/>
    <property type="match status" value="1"/>
</dbReference>
<dbReference type="SUPFAM" id="SSF51735">
    <property type="entry name" value="NAD(P)-binding Rossmann-fold domains"/>
    <property type="match status" value="1"/>
</dbReference>
<sequence length="219" mass="24628">MSARIGDFIELGVQRIIVFSSTSVQSKQTSGDASEQKLVAQLAQAEQTLEQACGRAGVKLTIFRPSMIYGHGRDQNVFKIASLIRRFGIMLLVGEASGLRQPVHADDLVDACIAVLEAPQTYNKTYTLAGAERLSYRTMVERIFLGLGKKIRIYSLPLRVFRGVLWSASKLTQFNYTPEMANRMNQDLVYDYQPAVDDFAYQPQRFLTQPKRDLPEEAV</sequence>
<feature type="domain" description="NAD-dependent epimerase/dehydratase" evidence="1">
    <location>
        <begin position="12"/>
        <end position="122"/>
    </location>
</feature>
<dbReference type="GO" id="GO:0044877">
    <property type="term" value="F:protein-containing complex binding"/>
    <property type="evidence" value="ECO:0007669"/>
    <property type="project" value="TreeGrafter"/>
</dbReference>
<evidence type="ECO:0000313" key="2">
    <source>
        <dbReference type="EMBL" id="GHA16970.1"/>
    </source>
</evidence>
<accession>A0A918RY84</accession>
<reference evidence="2" key="1">
    <citation type="journal article" date="2014" name="Int. J. Syst. Evol. Microbiol.">
        <title>Complete genome sequence of Corynebacterium casei LMG S-19264T (=DSM 44701T), isolated from a smear-ripened cheese.</title>
        <authorList>
            <consortium name="US DOE Joint Genome Institute (JGI-PGF)"/>
            <person name="Walter F."/>
            <person name="Albersmeier A."/>
            <person name="Kalinowski J."/>
            <person name="Ruckert C."/>
        </authorList>
    </citation>
    <scope>NUCLEOTIDE SEQUENCE</scope>
    <source>
        <strain evidence="2">KCTC 12711</strain>
    </source>
</reference>
<organism evidence="2 3">
    <name type="scientific">Arenicella chitinivorans</name>
    <dbReference type="NCBI Taxonomy" id="1329800"/>
    <lineage>
        <taxon>Bacteria</taxon>
        <taxon>Pseudomonadati</taxon>
        <taxon>Pseudomonadota</taxon>
        <taxon>Gammaproteobacteria</taxon>
        <taxon>Arenicellales</taxon>
        <taxon>Arenicellaceae</taxon>
        <taxon>Arenicella</taxon>
    </lineage>
</organism>
<name>A0A918RY84_9GAMM</name>
<dbReference type="EMBL" id="BMXA01000006">
    <property type="protein sequence ID" value="GHA16970.1"/>
    <property type="molecule type" value="Genomic_DNA"/>
</dbReference>
<dbReference type="InterPro" id="IPR036291">
    <property type="entry name" value="NAD(P)-bd_dom_sf"/>
</dbReference>
<dbReference type="InterPro" id="IPR001509">
    <property type="entry name" value="Epimerase_deHydtase"/>
</dbReference>
<dbReference type="PANTHER" id="PTHR12126">
    <property type="entry name" value="NADH-UBIQUINONE OXIDOREDUCTASE 39 KDA SUBUNIT-RELATED"/>
    <property type="match status" value="1"/>
</dbReference>
<evidence type="ECO:0000313" key="3">
    <source>
        <dbReference type="Proteomes" id="UP000614811"/>
    </source>
</evidence>
<comment type="caution">
    <text evidence="2">The sequence shown here is derived from an EMBL/GenBank/DDBJ whole genome shotgun (WGS) entry which is preliminary data.</text>
</comment>
<dbReference type="AlphaFoldDB" id="A0A918RY84"/>
<proteinExistence type="predicted"/>
<gene>
    <name evidence="2" type="ORF">GCM10008090_28310</name>
</gene>
<dbReference type="Proteomes" id="UP000614811">
    <property type="component" value="Unassembled WGS sequence"/>
</dbReference>
<dbReference type="PANTHER" id="PTHR12126:SF11">
    <property type="entry name" value="NADH DEHYDROGENASE [UBIQUINONE] 1 ALPHA SUBCOMPLEX SUBUNIT 9, MITOCHONDRIAL"/>
    <property type="match status" value="1"/>
</dbReference>
<dbReference type="InterPro" id="IPR051207">
    <property type="entry name" value="ComplexI_NDUFA9_subunit"/>
</dbReference>
<protein>
    <recommendedName>
        <fullName evidence="1">NAD-dependent epimerase/dehydratase domain-containing protein</fullName>
    </recommendedName>
</protein>
<dbReference type="Gene3D" id="3.40.50.720">
    <property type="entry name" value="NAD(P)-binding Rossmann-like Domain"/>
    <property type="match status" value="1"/>
</dbReference>
<evidence type="ECO:0000259" key="1">
    <source>
        <dbReference type="Pfam" id="PF01370"/>
    </source>
</evidence>